<keyword evidence="2" id="KW-0285">Flavoprotein</keyword>
<evidence type="ECO:0000259" key="4">
    <source>
        <dbReference type="SMART" id="SM00903"/>
    </source>
</evidence>
<comment type="cofactor">
    <cofactor evidence="1">
        <name>FMN</name>
        <dbReference type="ChEBI" id="CHEBI:58210"/>
    </cofactor>
</comment>
<proteinExistence type="inferred from homology"/>
<name>A0A1F4ZQX6_9BACT</name>
<dbReference type="SUPFAM" id="SSF50475">
    <property type="entry name" value="FMN-binding split barrel"/>
    <property type="match status" value="1"/>
</dbReference>
<dbReference type="GO" id="GO:0016646">
    <property type="term" value="F:oxidoreductase activity, acting on the CH-NH group of donors, NAD or NADP as acceptor"/>
    <property type="evidence" value="ECO:0007669"/>
    <property type="project" value="UniProtKB-ARBA"/>
</dbReference>
<comment type="similarity">
    <text evidence="3">Belongs to the flavoredoxin family.</text>
</comment>
<evidence type="ECO:0000256" key="3">
    <source>
        <dbReference type="ARBA" id="ARBA00038054"/>
    </source>
</evidence>
<dbReference type="InterPro" id="IPR052174">
    <property type="entry name" value="Flavoredoxin"/>
</dbReference>
<dbReference type="SMART" id="SM00903">
    <property type="entry name" value="Flavin_Reduct"/>
    <property type="match status" value="1"/>
</dbReference>
<sequence length="195" mass="21453">MSMDIPWGSEGTTAMVGNVGLITSRDESGKPNIMAAEWTRLISYAPALFAVHIGPGKKSLLNILETKVFGISITSKNQGWIASVAGGSHGDEENKVAALKELGVKFREDDETKVLLVEEAALQIVCRMIKKEELGDHVMVVGSVENFKVADSPAPIVYHKRKYFDLSGPLPKPETEELERIKLVVDKYRKSEITK</sequence>
<dbReference type="PANTHER" id="PTHR43567">
    <property type="entry name" value="FLAVOREDOXIN-RELATED-RELATED"/>
    <property type="match status" value="1"/>
</dbReference>
<evidence type="ECO:0000256" key="1">
    <source>
        <dbReference type="ARBA" id="ARBA00001917"/>
    </source>
</evidence>
<dbReference type="STRING" id="1797263.A2397_05205"/>
<dbReference type="InterPro" id="IPR002563">
    <property type="entry name" value="Flavin_Rdtase-like_dom"/>
</dbReference>
<dbReference type="Gene3D" id="2.30.110.10">
    <property type="entry name" value="Electron Transport, Fmn-binding Protein, Chain A"/>
    <property type="match status" value="1"/>
</dbReference>
<evidence type="ECO:0000313" key="5">
    <source>
        <dbReference type="EMBL" id="OGD08791.1"/>
    </source>
</evidence>
<reference evidence="5 6" key="1">
    <citation type="journal article" date="2016" name="Nat. Commun.">
        <title>Thousands of microbial genomes shed light on interconnected biogeochemical processes in an aquifer system.</title>
        <authorList>
            <person name="Anantharaman K."/>
            <person name="Brown C.T."/>
            <person name="Hug L.A."/>
            <person name="Sharon I."/>
            <person name="Castelle C.J."/>
            <person name="Probst A.J."/>
            <person name="Thomas B.C."/>
            <person name="Singh A."/>
            <person name="Wilkins M.J."/>
            <person name="Karaoz U."/>
            <person name="Brodie E.L."/>
            <person name="Williams K.H."/>
            <person name="Hubbard S.S."/>
            <person name="Banfield J.F."/>
        </authorList>
    </citation>
    <scope>NUCLEOTIDE SEQUENCE [LARGE SCALE GENOMIC DNA]</scope>
</reference>
<comment type="caution">
    <text evidence="5">The sequence shown here is derived from an EMBL/GenBank/DDBJ whole genome shotgun (WGS) entry which is preliminary data.</text>
</comment>
<dbReference type="GO" id="GO:0010181">
    <property type="term" value="F:FMN binding"/>
    <property type="evidence" value="ECO:0007669"/>
    <property type="project" value="InterPro"/>
</dbReference>
<dbReference type="AlphaFoldDB" id="A0A1F4ZQX6"/>
<accession>A0A1F4ZQX6</accession>
<dbReference type="InterPro" id="IPR012349">
    <property type="entry name" value="Split_barrel_FMN-bd"/>
</dbReference>
<protein>
    <recommendedName>
        <fullName evidence="4">Flavin reductase like domain-containing protein</fullName>
    </recommendedName>
</protein>
<evidence type="ECO:0000256" key="2">
    <source>
        <dbReference type="ARBA" id="ARBA00022630"/>
    </source>
</evidence>
<dbReference type="Pfam" id="PF01613">
    <property type="entry name" value="Flavin_Reduct"/>
    <property type="match status" value="1"/>
</dbReference>
<organism evidence="5 6">
    <name type="scientific">Candidatus Amesbacteria bacterium RIFOXYB1_FULL_44_23</name>
    <dbReference type="NCBI Taxonomy" id="1797263"/>
    <lineage>
        <taxon>Bacteria</taxon>
        <taxon>Candidatus Amesiibacteriota</taxon>
    </lineage>
</organism>
<dbReference type="Proteomes" id="UP000176424">
    <property type="component" value="Unassembled WGS sequence"/>
</dbReference>
<evidence type="ECO:0000313" key="6">
    <source>
        <dbReference type="Proteomes" id="UP000176424"/>
    </source>
</evidence>
<dbReference type="PANTHER" id="PTHR43567:SF1">
    <property type="entry name" value="FLAVOREDOXIN"/>
    <property type="match status" value="1"/>
</dbReference>
<dbReference type="EMBL" id="MEXR01000050">
    <property type="protein sequence ID" value="OGD08791.1"/>
    <property type="molecule type" value="Genomic_DNA"/>
</dbReference>
<gene>
    <name evidence="5" type="ORF">A2397_05205</name>
</gene>
<feature type="domain" description="Flavin reductase like" evidence="4">
    <location>
        <begin position="15"/>
        <end position="165"/>
    </location>
</feature>